<name>A0ABS6ILD7_9HYPH</name>
<feature type="transmembrane region" description="Helical" evidence="5">
    <location>
        <begin position="30"/>
        <end position="51"/>
    </location>
</feature>
<protein>
    <recommendedName>
        <fullName evidence="5">UPF0391 membrane protein KQ910_16665</fullName>
    </recommendedName>
</protein>
<dbReference type="HAMAP" id="MF_01361">
    <property type="entry name" value="UPF0391"/>
    <property type="match status" value="1"/>
</dbReference>
<evidence type="ECO:0000256" key="5">
    <source>
        <dbReference type="HAMAP-Rule" id="MF_01361"/>
    </source>
</evidence>
<keyword evidence="7" id="KW-1185">Reference proteome</keyword>
<dbReference type="InterPro" id="IPR009760">
    <property type="entry name" value="DUF1328"/>
</dbReference>
<evidence type="ECO:0000256" key="3">
    <source>
        <dbReference type="ARBA" id="ARBA00022989"/>
    </source>
</evidence>
<dbReference type="EMBL" id="JAHOPB010000001">
    <property type="protein sequence ID" value="MBU8875409.1"/>
    <property type="molecule type" value="Genomic_DNA"/>
</dbReference>
<evidence type="ECO:0000313" key="6">
    <source>
        <dbReference type="EMBL" id="MBU8875409.1"/>
    </source>
</evidence>
<keyword evidence="4 5" id="KW-0472">Membrane</keyword>
<dbReference type="NCBIfam" id="NF010229">
    <property type="entry name" value="PRK13682.1-4"/>
    <property type="match status" value="1"/>
</dbReference>
<comment type="caution">
    <text evidence="6">The sequence shown here is derived from an EMBL/GenBank/DDBJ whole genome shotgun (WGS) entry which is preliminary data.</text>
</comment>
<dbReference type="Pfam" id="PF07043">
    <property type="entry name" value="DUF1328"/>
    <property type="match status" value="1"/>
</dbReference>
<reference evidence="6 7" key="1">
    <citation type="submission" date="2021-06" db="EMBL/GenBank/DDBJ databases">
        <authorList>
            <person name="Lee D.H."/>
        </authorList>
    </citation>
    <scope>NUCLEOTIDE SEQUENCE [LARGE SCALE GENOMIC DNA]</scope>
    <source>
        <strain evidence="6 7">MMS21-HV4-11</strain>
    </source>
</reference>
<evidence type="ECO:0000256" key="2">
    <source>
        <dbReference type="ARBA" id="ARBA00022692"/>
    </source>
</evidence>
<comment type="caution">
    <text evidence="5">Lacks conserved residue(s) required for the propagation of feature annotation.</text>
</comment>
<organism evidence="6 7">
    <name type="scientific">Reyranella humidisoli</name>
    <dbReference type="NCBI Taxonomy" id="2849149"/>
    <lineage>
        <taxon>Bacteria</taxon>
        <taxon>Pseudomonadati</taxon>
        <taxon>Pseudomonadota</taxon>
        <taxon>Alphaproteobacteria</taxon>
        <taxon>Hyphomicrobiales</taxon>
        <taxon>Reyranellaceae</taxon>
        <taxon>Reyranella</taxon>
    </lineage>
</organism>
<accession>A0ABS6ILD7</accession>
<sequence length="55" mass="5913">MLYWSLMFLVIALVAGIFGFGGIASTATGIAQILFVIALVLFVVSLFTGFVRRNS</sequence>
<dbReference type="PIRSF" id="PIRSF036466">
    <property type="entry name" value="UCP036466"/>
    <property type="match status" value="1"/>
</dbReference>
<feature type="transmembrane region" description="Helical" evidence="5">
    <location>
        <begin position="7"/>
        <end position="24"/>
    </location>
</feature>
<evidence type="ECO:0000256" key="4">
    <source>
        <dbReference type="ARBA" id="ARBA00023136"/>
    </source>
</evidence>
<keyword evidence="1 5" id="KW-1003">Cell membrane</keyword>
<keyword evidence="2 5" id="KW-0812">Transmembrane</keyword>
<evidence type="ECO:0000256" key="1">
    <source>
        <dbReference type="ARBA" id="ARBA00022475"/>
    </source>
</evidence>
<dbReference type="NCBIfam" id="NF010226">
    <property type="entry name" value="PRK13682.1-1"/>
    <property type="match status" value="1"/>
</dbReference>
<dbReference type="RefSeq" id="WP_216962592.1">
    <property type="nucleotide sequence ID" value="NZ_JAHOPB010000001.1"/>
</dbReference>
<dbReference type="NCBIfam" id="NF010228">
    <property type="entry name" value="PRK13682.1-3"/>
    <property type="match status" value="1"/>
</dbReference>
<proteinExistence type="inferred from homology"/>
<keyword evidence="3 5" id="KW-1133">Transmembrane helix</keyword>
<gene>
    <name evidence="6" type="ORF">KQ910_16665</name>
</gene>
<dbReference type="Proteomes" id="UP000727907">
    <property type="component" value="Unassembled WGS sequence"/>
</dbReference>
<comment type="similarity">
    <text evidence="5">Belongs to the UPF0391 family.</text>
</comment>
<evidence type="ECO:0000313" key="7">
    <source>
        <dbReference type="Proteomes" id="UP000727907"/>
    </source>
</evidence>